<feature type="region of interest" description="Disordered" evidence="1">
    <location>
        <begin position="300"/>
        <end position="358"/>
    </location>
</feature>
<keyword evidence="4" id="KW-1185">Reference proteome</keyword>
<dbReference type="PROSITE" id="PS50837">
    <property type="entry name" value="NACHT"/>
    <property type="match status" value="1"/>
</dbReference>
<dbReference type="InterPro" id="IPR027417">
    <property type="entry name" value="P-loop_NTPase"/>
</dbReference>
<dbReference type="InterPro" id="IPR007111">
    <property type="entry name" value="NACHT_NTPase"/>
</dbReference>
<sequence>MTPGLHDPRASRAVLIGTHTYDHLTDLPAVAHNLRALRTALTDPLVWGLPDAHCTVVEQPGSADDVLETVAEAASAASDLLLVYLAGHGLLSPVDDGLDLALRGSRHDQRFRRLGYESVRGVLRDARHIRAKAVVLDCCFAGRAIVGAMGPPVELAAISQVEGTYLLAAASATEAALAPPGETYTAFTGELLDILANGIAGADAYLDFAVVHDHLSARLAAKGCPRPQQRNDGHGSRIVLARNRGAVPEAEENGGLRGPLRDLLVAQQRAASKFPYRLYGAPSNALATVYVRQQTRAYVSERDHAPAPETDGEHRREFGPEHGPDDSHVRPGNGPTAERHVRAPGPRPSPTRSTSARPATVAPLRLVDEALALHRHLLILGGPGQGKSTLTLQLASTLAAEFRADGGECLVPLRVTAAKLADLDGPWNTRVERALTDELGPFLDGALPPDLPAFLPAEHTRLLIVDGLDEITNPEQRRAFIAMLGSRLQDEGVPYRLLITSRPLPRDELEFLNQLALGTYTLEPFSREQLAEFAGRWFGGTPNGRHRAQSFLHQIGRAGVRELSRVPLLATIAAIVFREGESGALPTSRFRLYEQYFAYLDRDQTAMHHKQKARILDDLKYAHAVHVQSVSYLFSHLRELVEHLAESVVNVRDADAEPRDLLRTALAWLDGQGCRPTRLQLPQWPTLVATFLGASGLFVLQGDRLRFVHYTFAEHIAADVRAAGLPVEFDPEDAAWSTLLDEAQNANMQAWAVVVHHSNMHASGDAILTWLNGGGTQHQALAGTFLANGIEADERHASRFVDHVLHRLANLLPHEERRQIVSDIAAMVQYPEMRTAIDRYLREGYRTYDMQIAVAEAIGPDVPRIVEPVLHAAMRDTDAAGSHRAAAARELVDLAPHYFGEAVQVLRGIVSAERSTPDDRRVAAAALGSLDPGFADEAAGALRGILASQARLTARVGAAVALAGLGPNHVDEAAAELQGLATVPEASCEDVVDIATALAELGAEHAVSAAELLRAAAHGRPEGGRMTVAAALPRCGSAYRDEAARMARETAASPDAEPDDREQAAALLDRLGHTAEAAALCMAMAREPDSYSGSRRAAAVRAAQLDVGYAPEAAELLWRAAVNEDDAERERAASAAALASLGTADRERAVALLRAEMTSPEATADARIAFATALGKLSPAYTAEATRALLDLRSVVPALRSESLAAALADLGAQNTEPAAALLRTVIGHPDAHARDRASCASALAELASAYLGEAAVALRENARAPDSDGYARVDSAVRLAGLAPRHTAEAAAMLAAIVSDDGHSVWVQKVAAEELSELDSPLAELGVARLLGVLDQPHTRAHAMVSTARAVARLAPQHAAAATDKLRERMGAPDTPIEDIAVLGGHLAQLEPDDTERFAEFLRGVVREGETTPYARRCAVQSLGGLGLAFHDEAVALGDVVASAADVPNEYRWMVVADRSEWGPRYRHQALQIFRAARSDRTLSRRERFELARKFRDLGTAGQADATAVMFEVFTDADSPRWLRHLAAREVGTTHRGRAREVVGLLRRAAADVERPVLARVQAIEVLAFVDPDAGAQAAELLPELLESTSDAAARIDIVQAWDASGRRFGRAAAETVRAVLADATADPAEQLRAASVLLRIGPQHQEEAATAFRGIVTSTHASLDVRTMAAYRLADIAPRYEGEGLTLLLGLGDEAGTAQAAVLVAGRLEFLGGAHGPAAAALFRRVARDVAAPAYLRGLAAGRLAYHGRVNRREAKTILRGIVAAPDTPRRTRRRAAVDLGQLGASCAAEAADVLFGMAAASPAGSVARRAALRSAALIGHAYASKALAELDALGAQSPSYCHRPAPGTGQGSGGGAVVAT</sequence>
<protein>
    <submittedName>
        <fullName evidence="3">NACHT domain-containing protein</fullName>
    </submittedName>
</protein>
<feature type="compositionally biased region" description="Basic and acidic residues" evidence="1">
    <location>
        <begin position="300"/>
        <end position="329"/>
    </location>
</feature>
<dbReference type="SUPFAM" id="SSF48371">
    <property type="entry name" value="ARM repeat"/>
    <property type="match status" value="1"/>
</dbReference>
<proteinExistence type="predicted"/>
<reference evidence="3 4" key="1">
    <citation type="submission" date="2024-06" db="EMBL/GenBank/DDBJ databases">
        <title>The Natural Products Discovery Center: Release of the First 8490 Sequenced Strains for Exploring Actinobacteria Biosynthetic Diversity.</title>
        <authorList>
            <person name="Kalkreuter E."/>
            <person name="Kautsar S.A."/>
            <person name="Yang D."/>
            <person name="Bader C.D."/>
            <person name="Teijaro C.N."/>
            <person name="Fluegel L."/>
            <person name="Davis C.M."/>
            <person name="Simpson J.R."/>
            <person name="Lauterbach L."/>
            <person name="Steele A.D."/>
            <person name="Gui C."/>
            <person name="Meng S."/>
            <person name="Li G."/>
            <person name="Viehrig K."/>
            <person name="Ye F."/>
            <person name="Su P."/>
            <person name="Kiefer A.F."/>
            <person name="Nichols A."/>
            <person name="Cepeda A.J."/>
            <person name="Yan W."/>
            <person name="Fan B."/>
            <person name="Jiang Y."/>
            <person name="Adhikari A."/>
            <person name="Zheng C.-J."/>
            <person name="Schuster L."/>
            <person name="Cowan T.M."/>
            <person name="Smanski M.J."/>
            <person name="Chevrette M.G."/>
            <person name="De Carvalho L.P.S."/>
            <person name="Shen B."/>
        </authorList>
    </citation>
    <scope>NUCLEOTIDE SEQUENCE [LARGE SCALE GENOMIC DNA]</scope>
    <source>
        <strain evidence="3 4">NPDC048946</strain>
    </source>
</reference>
<evidence type="ECO:0000259" key="2">
    <source>
        <dbReference type="PROSITE" id="PS50837"/>
    </source>
</evidence>
<comment type="caution">
    <text evidence="3">The sequence shown here is derived from an EMBL/GenBank/DDBJ whole genome shotgun (WGS) entry which is preliminary data.</text>
</comment>
<feature type="domain" description="NACHT" evidence="2">
    <location>
        <begin position="375"/>
        <end position="503"/>
    </location>
</feature>
<dbReference type="InterPro" id="IPR016024">
    <property type="entry name" value="ARM-type_fold"/>
</dbReference>
<dbReference type="NCBIfam" id="NF047832">
    <property type="entry name" value="caspase_w_EACC1"/>
    <property type="match status" value="1"/>
</dbReference>
<dbReference type="PANTHER" id="PTHR46844:SF1">
    <property type="entry name" value="SLR5058 PROTEIN"/>
    <property type="match status" value="1"/>
</dbReference>
<evidence type="ECO:0000313" key="3">
    <source>
        <dbReference type="EMBL" id="MEU8135745.1"/>
    </source>
</evidence>
<dbReference type="SUPFAM" id="SSF52540">
    <property type="entry name" value="P-loop containing nucleoside triphosphate hydrolases"/>
    <property type="match status" value="1"/>
</dbReference>
<organism evidence="3 4">
    <name type="scientific">Streptodolium elevatio</name>
    <dbReference type="NCBI Taxonomy" id="3157996"/>
    <lineage>
        <taxon>Bacteria</taxon>
        <taxon>Bacillati</taxon>
        <taxon>Actinomycetota</taxon>
        <taxon>Actinomycetes</taxon>
        <taxon>Kitasatosporales</taxon>
        <taxon>Streptomycetaceae</taxon>
        <taxon>Streptodolium</taxon>
    </lineage>
</organism>
<gene>
    <name evidence="3" type="ORF">AB0C36_19770</name>
</gene>
<name>A0ABV3DJ18_9ACTN</name>
<dbReference type="InterPro" id="IPR011600">
    <property type="entry name" value="Pept_C14_caspase"/>
</dbReference>
<dbReference type="Gene3D" id="3.40.50.300">
    <property type="entry name" value="P-loop containing nucleotide triphosphate hydrolases"/>
    <property type="match status" value="1"/>
</dbReference>
<evidence type="ECO:0000256" key="1">
    <source>
        <dbReference type="SAM" id="MobiDB-lite"/>
    </source>
</evidence>
<dbReference type="Proteomes" id="UP001551482">
    <property type="component" value="Unassembled WGS sequence"/>
</dbReference>
<dbReference type="RefSeq" id="WP_358355726.1">
    <property type="nucleotide sequence ID" value="NZ_JBEZFP010000049.1"/>
</dbReference>
<accession>A0ABV3DJ18</accession>
<dbReference type="PANTHER" id="PTHR46844">
    <property type="entry name" value="SLR5058 PROTEIN"/>
    <property type="match status" value="1"/>
</dbReference>
<dbReference type="Pfam" id="PF00656">
    <property type="entry name" value="Peptidase_C14"/>
    <property type="match status" value="1"/>
</dbReference>
<dbReference type="EMBL" id="JBEZFP010000049">
    <property type="protein sequence ID" value="MEU8135745.1"/>
    <property type="molecule type" value="Genomic_DNA"/>
</dbReference>
<dbReference type="Gene3D" id="3.40.50.1460">
    <property type="match status" value="1"/>
</dbReference>
<evidence type="ECO:0000313" key="4">
    <source>
        <dbReference type="Proteomes" id="UP001551482"/>
    </source>
</evidence>
<dbReference type="Pfam" id="PF05729">
    <property type="entry name" value="NACHT"/>
    <property type="match status" value="1"/>
</dbReference>